<organism evidence="7 8">
    <name type="scientific">Corynebacterium macclintockiae</name>
    <dbReference type="NCBI Taxonomy" id="2913501"/>
    <lineage>
        <taxon>Bacteria</taxon>
        <taxon>Bacillati</taxon>
        <taxon>Actinomycetota</taxon>
        <taxon>Actinomycetes</taxon>
        <taxon>Mycobacteriales</taxon>
        <taxon>Corynebacteriaceae</taxon>
        <taxon>Corynebacterium</taxon>
    </lineage>
</organism>
<dbReference type="GO" id="GO:0042597">
    <property type="term" value="C:periplasmic space"/>
    <property type="evidence" value="ECO:0007669"/>
    <property type="project" value="InterPro"/>
</dbReference>
<feature type="chain" id="PRO_5040995230" evidence="5">
    <location>
        <begin position="36"/>
        <end position="193"/>
    </location>
</feature>
<dbReference type="GeneID" id="301812396"/>
<keyword evidence="1 5" id="KW-0732">Signal</keyword>
<evidence type="ECO:0000313" key="7">
    <source>
        <dbReference type="EMBL" id="MCZ9304406.1"/>
    </source>
</evidence>
<dbReference type="GO" id="GO:0046688">
    <property type="term" value="P:response to copper ion"/>
    <property type="evidence" value="ECO:0007669"/>
    <property type="project" value="InterPro"/>
</dbReference>
<evidence type="ECO:0000256" key="4">
    <source>
        <dbReference type="SAM" id="Phobius"/>
    </source>
</evidence>
<keyword evidence="2" id="KW-0186">Copper</keyword>
<sequence>MPRRFSSFGRPLARGLAACGMVAAVSVGVSAPAEAHDVVLNSNPSANSTVDHLPGKIVLDFSGAPQDGFNNIALSHNGDVLFRGEPKADGRQLSIDVPEDVQSKKDNGEYVIGYQITSSDGHSTRGSVKFTLEAEGGTVNGAGDSGEEKKSEEGEAGEQSPSVPSWLLPLGGIVVIVGALALAIARFRDVKND</sequence>
<evidence type="ECO:0000256" key="3">
    <source>
        <dbReference type="SAM" id="MobiDB-lite"/>
    </source>
</evidence>
<dbReference type="Gene3D" id="2.60.40.1220">
    <property type="match status" value="1"/>
</dbReference>
<keyword evidence="8" id="KW-1185">Reference proteome</keyword>
<evidence type="ECO:0000259" key="6">
    <source>
        <dbReference type="Pfam" id="PF04234"/>
    </source>
</evidence>
<evidence type="ECO:0000256" key="2">
    <source>
        <dbReference type="ARBA" id="ARBA00023008"/>
    </source>
</evidence>
<feature type="domain" description="CopC" evidence="6">
    <location>
        <begin position="36"/>
        <end position="132"/>
    </location>
</feature>
<dbReference type="AlphaFoldDB" id="A0A9X3M573"/>
<evidence type="ECO:0000313" key="8">
    <source>
        <dbReference type="Proteomes" id="UP001146505"/>
    </source>
</evidence>
<dbReference type="InterPro" id="IPR014756">
    <property type="entry name" value="Ig_E-set"/>
</dbReference>
<dbReference type="SUPFAM" id="SSF81296">
    <property type="entry name" value="E set domains"/>
    <property type="match status" value="1"/>
</dbReference>
<comment type="caution">
    <text evidence="7">The sequence shown here is derived from an EMBL/GenBank/DDBJ whole genome shotgun (WGS) entry which is preliminary data.</text>
</comment>
<dbReference type="Pfam" id="PF04234">
    <property type="entry name" value="CopC"/>
    <property type="match status" value="1"/>
</dbReference>
<keyword evidence="4" id="KW-1133">Transmembrane helix</keyword>
<dbReference type="Proteomes" id="UP001146505">
    <property type="component" value="Unassembled WGS sequence"/>
</dbReference>
<accession>A0A9X3M573</accession>
<evidence type="ECO:0000256" key="1">
    <source>
        <dbReference type="ARBA" id="ARBA00022729"/>
    </source>
</evidence>
<name>A0A9X3M573_9CORY</name>
<keyword evidence="4" id="KW-0812">Transmembrane</keyword>
<feature type="signal peptide" evidence="5">
    <location>
        <begin position="1"/>
        <end position="35"/>
    </location>
</feature>
<reference evidence="7" key="1">
    <citation type="submission" date="2022-02" db="EMBL/GenBank/DDBJ databases">
        <title>Corynebacterium sp. from urogenital microbiome.</title>
        <authorList>
            <person name="Cappelli E.A."/>
            <person name="Ribeiro T.G."/>
            <person name="Peixe L."/>
        </authorList>
    </citation>
    <scope>NUCLEOTIDE SEQUENCE</scope>
    <source>
        <strain evidence="7">C9Ua_112</strain>
    </source>
</reference>
<dbReference type="GO" id="GO:0005507">
    <property type="term" value="F:copper ion binding"/>
    <property type="evidence" value="ECO:0007669"/>
    <property type="project" value="InterPro"/>
</dbReference>
<proteinExistence type="predicted"/>
<protein>
    <submittedName>
        <fullName evidence="7">Copper resistance protein CopC</fullName>
    </submittedName>
</protein>
<dbReference type="InterPro" id="IPR014755">
    <property type="entry name" value="Cu-Rt/internalin_Ig-like"/>
</dbReference>
<dbReference type="RefSeq" id="WP_080719771.1">
    <property type="nucleotide sequence ID" value="NZ_JAKMUV010000002.1"/>
</dbReference>
<evidence type="ECO:0000256" key="5">
    <source>
        <dbReference type="SAM" id="SignalP"/>
    </source>
</evidence>
<feature type="transmembrane region" description="Helical" evidence="4">
    <location>
        <begin position="166"/>
        <end position="185"/>
    </location>
</feature>
<feature type="region of interest" description="Disordered" evidence="3">
    <location>
        <begin position="134"/>
        <end position="163"/>
    </location>
</feature>
<dbReference type="InterPro" id="IPR007348">
    <property type="entry name" value="CopC_dom"/>
</dbReference>
<gene>
    <name evidence="7" type="ORF">L8U58_02485</name>
</gene>
<keyword evidence="4" id="KW-0472">Membrane</keyword>
<dbReference type="EMBL" id="JAKMUV010000002">
    <property type="protein sequence ID" value="MCZ9304406.1"/>
    <property type="molecule type" value="Genomic_DNA"/>
</dbReference>